<organism evidence="1 2">
    <name type="scientific">Archangium lansingense</name>
    <dbReference type="NCBI Taxonomy" id="2995310"/>
    <lineage>
        <taxon>Bacteria</taxon>
        <taxon>Pseudomonadati</taxon>
        <taxon>Myxococcota</taxon>
        <taxon>Myxococcia</taxon>
        <taxon>Myxococcales</taxon>
        <taxon>Cystobacterineae</taxon>
        <taxon>Archangiaceae</taxon>
        <taxon>Archangium</taxon>
    </lineage>
</organism>
<accession>A0ABT4AG25</accession>
<proteinExistence type="predicted"/>
<reference evidence="1 2" key="1">
    <citation type="submission" date="2022-11" db="EMBL/GenBank/DDBJ databases">
        <title>Minimal conservation of predation-associated metabolite biosynthetic gene clusters underscores biosynthetic potential of Myxococcota including descriptions for ten novel species: Archangium lansinium sp. nov., Myxococcus landrumus sp. nov., Nannocystis bai.</title>
        <authorList>
            <person name="Ahearne A."/>
            <person name="Stevens C."/>
            <person name="Phillips K."/>
        </authorList>
    </citation>
    <scope>NUCLEOTIDE SEQUENCE [LARGE SCALE GENOMIC DNA]</scope>
    <source>
        <strain evidence="1 2">MIWBW</strain>
    </source>
</reference>
<protein>
    <submittedName>
        <fullName evidence="1">Uncharacterized protein</fullName>
    </submittedName>
</protein>
<comment type="caution">
    <text evidence="1">The sequence shown here is derived from an EMBL/GenBank/DDBJ whole genome shotgun (WGS) entry which is preliminary data.</text>
</comment>
<dbReference type="Proteomes" id="UP001207654">
    <property type="component" value="Unassembled WGS sequence"/>
</dbReference>
<keyword evidence="2" id="KW-1185">Reference proteome</keyword>
<gene>
    <name evidence="1" type="ORF">OV287_39970</name>
</gene>
<evidence type="ECO:0000313" key="2">
    <source>
        <dbReference type="Proteomes" id="UP001207654"/>
    </source>
</evidence>
<dbReference type="RefSeq" id="WP_267539284.1">
    <property type="nucleotide sequence ID" value="NZ_JAPNKA010000001.1"/>
</dbReference>
<dbReference type="EMBL" id="JAPNKA010000001">
    <property type="protein sequence ID" value="MCY1080638.1"/>
    <property type="molecule type" value="Genomic_DNA"/>
</dbReference>
<name>A0ABT4AG25_9BACT</name>
<sequence>MDEAPTWRATAVFTRDELEMLISDSRGGPECHQHRIFGFVYRMAEPGYPTPVPGAQVDVDSNTVSALVPGLGRYAFAPR</sequence>
<evidence type="ECO:0000313" key="1">
    <source>
        <dbReference type="EMBL" id="MCY1080638.1"/>
    </source>
</evidence>